<name>A0ABT2YR50_9GAMM</name>
<evidence type="ECO:0000256" key="3">
    <source>
        <dbReference type="ARBA" id="ARBA00029447"/>
    </source>
</evidence>
<gene>
    <name evidence="8" type="ORF">OFY17_05660</name>
</gene>
<dbReference type="Proteomes" id="UP001209713">
    <property type="component" value="Unassembled WGS sequence"/>
</dbReference>
<dbReference type="InterPro" id="IPR004089">
    <property type="entry name" value="MCPsignal_dom"/>
</dbReference>
<evidence type="ECO:0000313" key="8">
    <source>
        <dbReference type="EMBL" id="MCV2402373.1"/>
    </source>
</evidence>
<keyword evidence="5" id="KW-1133">Transmembrane helix</keyword>
<evidence type="ECO:0000256" key="4">
    <source>
        <dbReference type="PROSITE-ProRule" id="PRU00284"/>
    </source>
</evidence>
<sequence length="628" mass="67841">MLANLSFRTKLLSLLIAAILGFVVVTLVALKGLKAQDESSSKFESLTAVDKNLATLAITLMEEYESLSTLTDSNFKSIVDQLNANHQTFIATLQTDGNSIQDQQAKSYLTDISTLLSQYNQGLTQLLVERQKIGLGSSAGIKGKISELGEVVLGEISFLSLLKQEFLPVRETETTFIFEPTPENKALFLERYEKFYNRINDFGLAERFGPNIQAYFDAIESFETEIQKVEALQKSFQTTRTQLNEARSTAVNYMQSAVVDAREQASASSQQASITLIIVSILVAAAAAVMIMGIIKSVSGTLSQIMKDLGRVKNGDLTARLPVNEKRNDEFDMLCSSVNEMTTGLSSVIGEVVDTTSGVNNMVSELNTSVSSIAQSNQLVSEQTNSLATATDEISNTISNISDVTKDLSSQSQNTYESAKVGSGTIKEVLSNLSDTINVVNNTSSQLDELGKLSKDIDNVISMINDLANQTNLLALNAAIEAARAGEAGRGFSVVADEVRSLAEKTVDATSRITDIVGTIQTSTQTAITTMQDGQKSLHAIEEFSEKADVAIQEIEQNAQTSSSSSIAMAQSIQEVAETAIHMSAEMDKIAQQLQSDSGNIKNIEGNTGDIYNQVNNLDSKTSVFKTN</sequence>
<proteinExistence type="inferred from homology"/>
<keyword evidence="5" id="KW-0812">Transmembrane</keyword>
<comment type="similarity">
    <text evidence="3">Belongs to the methyl-accepting chemotaxis (MCP) protein family.</text>
</comment>
<dbReference type="Gene3D" id="1.10.287.950">
    <property type="entry name" value="Methyl-accepting chemotaxis protein"/>
    <property type="match status" value="1"/>
</dbReference>
<dbReference type="PROSITE" id="PS50885">
    <property type="entry name" value="HAMP"/>
    <property type="match status" value="1"/>
</dbReference>
<reference evidence="8 9" key="1">
    <citation type="submission" date="2022-10" db="EMBL/GenBank/DDBJ databases">
        <title>Marinomonas transparenta sp. nov. and Marinomonas sargassi sp. nov., isolated from marine alga (Sargassum natans (L.) Gaillon).</title>
        <authorList>
            <person name="Wang Y."/>
        </authorList>
    </citation>
    <scope>NUCLEOTIDE SEQUENCE [LARGE SCALE GENOMIC DNA]</scope>
    <source>
        <strain evidence="8 9">C2222</strain>
    </source>
</reference>
<dbReference type="PANTHER" id="PTHR32089:SF112">
    <property type="entry name" value="LYSOZYME-LIKE PROTEIN-RELATED"/>
    <property type="match status" value="1"/>
</dbReference>
<feature type="transmembrane region" description="Helical" evidence="5">
    <location>
        <begin position="274"/>
        <end position="295"/>
    </location>
</feature>
<dbReference type="EMBL" id="JAOVZB010000002">
    <property type="protein sequence ID" value="MCV2402373.1"/>
    <property type="molecule type" value="Genomic_DNA"/>
</dbReference>
<dbReference type="SUPFAM" id="SSF58104">
    <property type="entry name" value="Methyl-accepting chemotaxis protein (MCP) signaling domain"/>
    <property type="match status" value="1"/>
</dbReference>
<dbReference type="SMART" id="SM00304">
    <property type="entry name" value="HAMP"/>
    <property type="match status" value="1"/>
</dbReference>
<keyword evidence="2 4" id="KW-0807">Transducer</keyword>
<dbReference type="RefSeq" id="WP_263529753.1">
    <property type="nucleotide sequence ID" value="NZ_JAOVZB010000002.1"/>
</dbReference>
<dbReference type="PROSITE" id="PS50111">
    <property type="entry name" value="CHEMOTAXIS_TRANSDUC_2"/>
    <property type="match status" value="1"/>
</dbReference>
<feature type="domain" description="Methyl-accepting transducer" evidence="6">
    <location>
        <begin position="355"/>
        <end position="591"/>
    </location>
</feature>
<dbReference type="PANTHER" id="PTHR32089">
    <property type="entry name" value="METHYL-ACCEPTING CHEMOTAXIS PROTEIN MCPB"/>
    <property type="match status" value="1"/>
</dbReference>
<evidence type="ECO:0000256" key="1">
    <source>
        <dbReference type="ARBA" id="ARBA00004370"/>
    </source>
</evidence>
<evidence type="ECO:0000256" key="2">
    <source>
        <dbReference type="ARBA" id="ARBA00023224"/>
    </source>
</evidence>
<protein>
    <submittedName>
        <fullName evidence="8">Methyl-accepting chemotaxis protein</fullName>
    </submittedName>
</protein>
<evidence type="ECO:0000259" key="7">
    <source>
        <dbReference type="PROSITE" id="PS50885"/>
    </source>
</evidence>
<organism evidence="8 9">
    <name type="scientific">Marinomonas sargassi</name>
    <dbReference type="NCBI Taxonomy" id="2984494"/>
    <lineage>
        <taxon>Bacteria</taxon>
        <taxon>Pseudomonadati</taxon>
        <taxon>Pseudomonadota</taxon>
        <taxon>Gammaproteobacteria</taxon>
        <taxon>Oceanospirillales</taxon>
        <taxon>Oceanospirillaceae</taxon>
        <taxon>Marinomonas</taxon>
    </lineage>
</organism>
<comment type="caution">
    <text evidence="8">The sequence shown here is derived from an EMBL/GenBank/DDBJ whole genome shotgun (WGS) entry which is preliminary data.</text>
</comment>
<keyword evidence="5" id="KW-0472">Membrane</keyword>
<accession>A0ABT2YR50</accession>
<dbReference type="InterPro" id="IPR003660">
    <property type="entry name" value="HAMP_dom"/>
</dbReference>
<evidence type="ECO:0000259" key="6">
    <source>
        <dbReference type="PROSITE" id="PS50111"/>
    </source>
</evidence>
<keyword evidence="9" id="KW-1185">Reference proteome</keyword>
<dbReference type="Pfam" id="PF00015">
    <property type="entry name" value="MCPsignal"/>
    <property type="match status" value="1"/>
</dbReference>
<comment type="subcellular location">
    <subcellularLocation>
        <location evidence="1">Membrane</location>
    </subcellularLocation>
</comment>
<dbReference type="Pfam" id="PF00672">
    <property type="entry name" value="HAMP"/>
    <property type="match status" value="1"/>
</dbReference>
<evidence type="ECO:0000256" key="5">
    <source>
        <dbReference type="SAM" id="Phobius"/>
    </source>
</evidence>
<evidence type="ECO:0000313" key="9">
    <source>
        <dbReference type="Proteomes" id="UP001209713"/>
    </source>
</evidence>
<dbReference type="CDD" id="cd06225">
    <property type="entry name" value="HAMP"/>
    <property type="match status" value="1"/>
</dbReference>
<dbReference type="SMART" id="SM00283">
    <property type="entry name" value="MA"/>
    <property type="match status" value="1"/>
</dbReference>
<feature type="domain" description="HAMP" evidence="7">
    <location>
        <begin position="296"/>
        <end position="350"/>
    </location>
</feature>
<dbReference type="CDD" id="cd11386">
    <property type="entry name" value="MCP_signal"/>
    <property type="match status" value="1"/>
</dbReference>